<dbReference type="Proteomes" id="UP000822688">
    <property type="component" value="Chromosome 1"/>
</dbReference>
<gene>
    <name evidence="2" type="ORF">KC19_1G326000</name>
</gene>
<evidence type="ECO:0000313" key="2">
    <source>
        <dbReference type="EMBL" id="KAG0593388.1"/>
    </source>
</evidence>
<comment type="caution">
    <text evidence="2">The sequence shown here is derived from an EMBL/GenBank/DDBJ whole genome shotgun (WGS) entry which is preliminary data.</text>
</comment>
<organism evidence="2 3">
    <name type="scientific">Ceratodon purpureus</name>
    <name type="common">Fire moss</name>
    <name type="synonym">Dicranum purpureum</name>
    <dbReference type="NCBI Taxonomy" id="3225"/>
    <lineage>
        <taxon>Eukaryota</taxon>
        <taxon>Viridiplantae</taxon>
        <taxon>Streptophyta</taxon>
        <taxon>Embryophyta</taxon>
        <taxon>Bryophyta</taxon>
        <taxon>Bryophytina</taxon>
        <taxon>Bryopsida</taxon>
        <taxon>Dicranidae</taxon>
        <taxon>Pseudoditrichales</taxon>
        <taxon>Ditrichaceae</taxon>
        <taxon>Ceratodon</taxon>
    </lineage>
</organism>
<name>A0A8T0JET8_CERPU</name>
<feature type="compositionally biased region" description="Pro residues" evidence="1">
    <location>
        <begin position="1"/>
        <end position="11"/>
    </location>
</feature>
<feature type="region of interest" description="Disordered" evidence="1">
    <location>
        <begin position="1"/>
        <end position="21"/>
    </location>
</feature>
<keyword evidence="3" id="KW-1185">Reference proteome</keyword>
<accession>A0A8T0JET8</accession>
<protein>
    <submittedName>
        <fullName evidence="2">Uncharacterized protein</fullName>
    </submittedName>
</protein>
<proteinExistence type="predicted"/>
<evidence type="ECO:0000256" key="1">
    <source>
        <dbReference type="SAM" id="MobiDB-lite"/>
    </source>
</evidence>
<dbReference type="AlphaFoldDB" id="A0A8T0JET8"/>
<dbReference type="EMBL" id="CM026421">
    <property type="protein sequence ID" value="KAG0593388.1"/>
    <property type="molecule type" value="Genomic_DNA"/>
</dbReference>
<evidence type="ECO:0000313" key="3">
    <source>
        <dbReference type="Proteomes" id="UP000822688"/>
    </source>
</evidence>
<sequence length="123" mass="13203">MPMMSPAPTPSPHTGDGMDAASTTSSPALLLLHSTTPISFIPLCYSSYPSLIFGIAVSNPLRFPLDSHFGLPHSHAFHFHVTAAYFRSLLHCLPVLAVGQRLFSLSLSLSRSQCGVFHLSSPV</sequence>
<reference evidence="2" key="1">
    <citation type="submission" date="2020-06" db="EMBL/GenBank/DDBJ databases">
        <title>WGS assembly of Ceratodon purpureus strain R40.</title>
        <authorList>
            <person name="Carey S.B."/>
            <person name="Jenkins J."/>
            <person name="Shu S."/>
            <person name="Lovell J.T."/>
            <person name="Sreedasyam A."/>
            <person name="Maumus F."/>
            <person name="Tiley G.P."/>
            <person name="Fernandez-Pozo N."/>
            <person name="Barry K."/>
            <person name="Chen C."/>
            <person name="Wang M."/>
            <person name="Lipzen A."/>
            <person name="Daum C."/>
            <person name="Saski C.A."/>
            <person name="Payton A.C."/>
            <person name="Mcbreen J.C."/>
            <person name="Conrad R.E."/>
            <person name="Kollar L.M."/>
            <person name="Olsson S."/>
            <person name="Huttunen S."/>
            <person name="Landis J.B."/>
            <person name="Wickett N.J."/>
            <person name="Johnson M.G."/>
            <person name="Rensing S.A."/>
            <person name="Grimwood J."/>
            <person name="Schmutz J."/>
            <person name="Mcdaniel S.F."/>
        </authorList>
    </citation>
    <scope>NUCLEOTIDE SEQUENCE</scope>
    <source>
        <strain evidence="2">R40</strain>
    </source>
</reference>